<evidence type="ECO:0000313" key="8">
    <source>
        <dbReference type="EMBL" id="MDW8515063.1"/>
    </source>
</evidence>
<organism evidence="8 9">
    <name type="scientific">Priestia flexa</name>
    <dbReference type="NCBI Taxonomy" id="86664"/>
    <lineage>
        <taxon>Bacteria</taxon>
        <taxon>Bacillati</taxon>
        <taxon>Bacillota</taxon>
        <taxon>Bacilli</taxon>
        <taxon>Bacillales</taxon>
        <taxon>Bacillaceae</taxon>
        <taxon>Priestia</taxon>
    </lineage>
</organism>
<feature type="domain" description="Core-binding (CB)" evidence="7">
    <location>
        <begin position="59"/>
        <end position="145"/>
    </location>
</feature>
<evidence type="ECO:0000256" key="3">
    <source>
        <dbReference type="ARBA" id="ARBA00023125"/>
    </source>
</evidence>
<protein>
    <submittedName>
        <fullName evidence="8">Site-specific integrase</fullName>
    </submittedName>
</protein>
<feature type="domain" description="Tyr recombinase" evidence="6">
    <location>
        <begin position="166"/>
        <end position="364"/>
    </location>
</feature>
<proteinExistence type="inferred from homology"/>
<dbReference type="Proteomes" id="UP001284771">
    <property type="component" value="Unassembled WGS sequence"/>
</dbReference>
<evidence type="ECO:0000313" key="9">
    <source>
        <dbReference type="Proteomes" id="UP001284771"/>
    </source>
</evidence>
<dbReference type="Pfam" id="PF14657">
    <property type="entry name" value="Arm-DNA-bind_4"/>
    <property type="match status" value="1"/>
</dbReference>
<dbReference type="InterPro" id="IPR011010">
    <property type="entry name" value="DNA_brk_join_enz"/>
</dbReference>
<evidence type="ECO:0000259" key="6">
    <source>
        <dbReference type="PROSITE" id="PS51898"/>
    </source>
</evidence>
<dbReference type="PANTHER" id="PTHR30349">
    <property type="entry name" value="PHAGE INTEGRASE-RELATED"/>
    <property type="match status" value="1"/>
</dbReference>
<evidence type="ECO:0000256" key="4">
    <source>
        <dbReference type="ARBA" id="ARBA00023172"/>
    </source>
</evidence>
<keyword evidence="4" id="KW-0233">DNA recombination</keyword>
<keyword evidence="9" id="KW-1185">Reference proteome</keyword>
<sequence>MKGYFRKRGKVWSYTVDIGKDPLTGKRRQKTKGGFRTKKDAERDCADFISSFNKGSAIIQKDITIKEFMKFFIARSELKLKPSTFYKQMNVFNKHIVPRIGHIKLQEFTKHHAQEFINQLLEKELSPTYIAHICRLARIFFEFALKDDRIVRNPFSDVITPRTKKRSYNVWSVEQLQTFLATAKEWNQHYYTLYILAAHTGMRIGEVLGLRWRDVDFENKRISVNQSVYYKEREFVFSDLKTSNSFRMIAVDDVLVKQLKRHKSRQIEGRLAEPFETDYDLVFCRKNGRPLHPEAVRGSFNRMIVRANVPKIRLHDLRHTHATILLKMRENPKIVSERLGHSTVVRTLDTYSHVLPDMQEEAVSKFSDLMNRKFSS</sequence>
<dbReference type="Gene3D" id="1.10.443.10">
    <property type="entry name" value="Intergrase catalytic core"/>
    <property type="match status" value="1"/>
</dbReference>
<gene>
    <name evidence="8" type="ORF">RIB56_02880</name>
</gene>
<keyword evidence="2" id="KW-0229">DNA integration</keyword>
<dbReference type="Pfam" id="PF00589">
    <property type="entry name" value="Phage_integrase"/>
    <property type="match status" value="1"/>
</dbReference>
<evidence type="ECO:0000256" key="2">
    <source>
        <dbReference type="ARBA" id="ARBA00022908"/>
    </source>
</evidence>
<evidence type="ECO:0000259" key="7">
    <source>
        <dbReference type="PROSITE" id="PS51900"/>
    </source>
</evidence>
<comment type="similarity">
    <text evidence="1">Belongs to the 'phage' integrase family.</text>
</comment>
<dbReference type="PROSITE" id="PS51898">
    <property type="entry name" value="TYR_RECOMBINASE"/>
    <property type="match status" value="1"/>
</dbReference>
<keyword evidence="3 5" id="KW-0238">DNA-binding</keyword>
<dbReference type="Pfam" id="PF14659">
    <property type="entry name" value="Phage_int_SAM_3"/>
    <property type="match status" value="1"/>
</dbReference>
<reference evidence="9" key="1">
    <citation type="submission" date="2023-07" db="EMBL/GenBank/DDBJ databases">
        <title>Draft genomic sequences of Priestia flexa CCM isolated from the soil of an abandoned mine contaminated by free cyanide in the high Andean zone of Tacna, Peru.</title>
        <authorList>
            <person name="Caceda Quiroz C.J."/>
            <person name="Maraza Chooque G.J."/>
            <person name="Fora Quispe G.L."/>
            <person name="Carpio Mamani M."/>
        </authorList>
    </citation>
    <scope>NUCLEOTIDE SEQUENCE [LARGE SCALE GENOMIC DNA]</scope>
    <source>
        <strain evidence="9">CCM</strain>
    </source>
</reference>
<evidence type="ECO:0000256" key="1">
    <source>
        <dbReference type="ARBA" id="ARBA00008857"/>
    </source>
</evidence>
<evidence type="ECO:0000256" key="5">
    <source>
        <dbReference type="PROSITE-ProRule" id="PRU01248"/>
    </source>
</evidence>
<dbReference type="SUPFAM" id="SSF56349">
    <property type="entry name" value="DNA breaking-rejoining enzymes"/>
    <property type="match status" value="1"/>
</dbReference>
<dbReference type="CDD" id="cd01189">
    <property type="entry name" value="INT_ICEBs1_C_like"/>
    <property type="match status" value="1"/>
</dbReference>
<name>A0ABU4J245_9BACI</name>
<dbReference type="EMBL" id="JAWUZT010000005">
    <property type="protein sequence ID" value="MDW8515063.1"/>
    <property type="molecule type" value="Genomic_DNA"/>
</dbReference>
<dbReference type="PANTHER" id="PTHR30349:SF64">
    <property type="entry name" value="PROPHAGE INTEGRASE INTD-RELATED"/>
    <property type="match status" value="1"/>
</dbReference>
<dbReference type="InterPro" id="IPR028259">
    <property type="entry name" value="AP2-like_int_N"/>
</dbReference>
<dbReference type="InterPro" id="IPR013762">
    <property type="entry name" value="Integrase-like_cat_sf"/>
</dbReference>
<dbReference type="InterPro" id="IPR004107">
    <property type="entry name" value="Integrase_SAM-like_N"/>
</dbReference>
<dbReference type="Gene3D" id="1.10.150.130">
    <property type="match status" value="1"/>
</dbReference>
<dbReference type="RefSeq" id="WP_318757161.1">
    <property type="nucleotide sequence ID" value="NZ_JAWUZT010000005.1"/>
</dbReference>
<dbReference type="InterPro" id="IPR002104">
    <property type="entry name" value="Integrase_catalytic"/>
</dbReference>
<dbReference type="InterPro" id="IPR050090">
    <property type="entry name" value="Tyrosine_recombinase_XerCD"/>
</dbReference>
<dbReference type="InterPro" id="IPR044068">
    <property type="entry name" value="CB"/>
</dbReference>
<dbReference type="PROSITE" id="PS51900">
    <property type="entry name" value="CB"/>
    <property type="match status" value="1"/>
</dbReference>
<accession>A0ABU4J245</accession>
<comment type="caution">
    <text evidence="8">The sequence shown here is derived from an EMBL/GenBank/DDBJ whole genome shotgun (WGS) entry which is preliminary data.</text>
</comment>
<dbReference type="InterPro" id="IPR010998">
    <property type="entry name" value="Integrase_recombinase_N"/>
</dbReference>